<proteinExistence type="predicted"/>
<organism evidence="1">
    <name type="scientific">Arundo donax</name>
    <name type="common">Giant reed</name>
    <name type="synonym">Donax arundinaceus</name>
    <dbReference type="NCBI Taxonomy" id="35708"/>
    <lineage>
        <taxon>Eukaryota</taxon>
        <taxon>Viridiplantae</taxon>
        <taxon>Streptophyta</taxon>
        <taxon>Embryophyta</taxon>
        <taxon>Tracheophyta</taxon>
        <taxon>Spermatophyta</taxon>
        <taxon>Magnoliopsida</taxon>
        <taxon>Liliopsida</taxon>
        <taxon>Poales</taxon>
        <taxon>Poaceae</taxon>
        <taxon>PACMAD clade</taxon>
        <taxon>Arundinoideae</taxon>
        <taxon>Arundineae</taxon>
        <taxon>Arundo</taxon>
    </lineage>
</organism>
<name>A0A0A9A7R0_ARUDO</name>
<evidence type="ECO:0000313" key="1">
    <source>
        <dbReference type="EMBL" id="JAD47714.1"/>
    </source>
</evidence>
<dbReference type="EMBL" id="GBRH01250181">
    <property type="protein sequence ID" value="JAD47714.1"/>
    <property type="molecule type" value="Transcribed_RNA"/>
</dbReference>
<reference evidence="1" key="2">
    <citation type="journal article" date="2015" name="Data Brief">
        <title>Shoot transcriptome of the giant reed, Arundo donax.</title>
        <authorList>
            <person name="Barrero R.A."/>
            <person name="Guerrero F.D."/>
            <person name="Moolhuijzen P."/>
            <person name="Goolsby J.A."/>
            <person name="Tidwell J."/>
            <person name="Bellgard S.E."/>
            <person name="Bellgard M.I."/>
        </authorList>
    </citation>
    <scope>NUCLEOTIDE SEQUENCE</scope>
    <source>
        <tissue evidence="1">Shoot tissue taken approximately 20 cm above the soil surface</tissue>
    </source>
</reference>
<protein>
    <submittedName>
        <fullName evidence="1">Uncharacterized protein</fullName>
    </submittedName>
</protein>
<accession>A0A0A9A7R0</accession>
<sequence>MLLSELESIKDVPYAEAFQLP</sequence>
<reference evidence="1" key="1">
    <citation type="submission" date="2014-09" db="EMBL/GenBank/DDBJ databases">
        <authorList>
            <person name="Magalhaes I.L.F."/>
            <person name="Oliveira U."/>
            <person name="Santos F.R."/>
            <person name="Vidigal T.H.D.A."/>
            <person name="Brescovit A.D."/>
            <person name="Santos A.J."/>
        </authorList>
    </citation>
    <scope>NUCLEOTIDE SEQUENCE</scope>
    <source>
        <tissue evidence="1">Shoot tissue taken approximately 20 cm above the soil surface</tissue>
    </source>
</reference>
<dbReference type="AlphaFoldDB" id="A0A0A9A7R0"/>